<accession>A0A930V521</accession>
<dbReference type="EMBL" id="JADIVZ010000018">
    <property type="protein sequence ID" value="MBF4163981.1"/>
    <property type="molecule type" value="Genomic_DNA"/>
</dbReference>
<evidence type="ECO:0000313" key="1">
    <source>
        <dbReference type="EMBL" id="MBF4163981.1"/>
    </source>
</evidence>
<gene>
    <name evidence="1" type="ORF">ISG29_20130</name>
</gene>
<dbReference type="AlphaFoldDB" id="A0A930V521"/>
<comment type="caution">
    <text evidence="1">The sequence shown here is derived from an EMBL/GenBank/DDBJ whole genome shotgun (WGS) entry which is preliminary data.</text>
</comment>
<name>A0A930V521_9ACTN</name>
<protein>
    <submittedName>
        <fullName evidence="1">Uncharacterized protein</fullName>
    </submittedName>
</protein>
<keyword evidence="2" id="KW-1185">Reference proteome</keyword>
<proteinExistence type="predicted"/>
<dbReference type="RefSeq" id="WP_194505245.1">
    <property type="nucleotide sequence ID" value="NZ_JADIVZ010000018.1"/>
</dbReference>
<sequence length="73" mass="7885">MSYESLPYLIGQSAVRDRATSAQPGAPVVDDAPHRTLAGLGARVATLREHTAEGLRNVAGWVEPRHQPRHSTT</sequence>
<evidence type="ECO:0000313" key="2">
    <source>
        <dbReference type="Proteomes" id="UP000656804"/>
    </source>
</evidence>
<reference evidence="1" key="1">
    <citation type="submission" date="2020-11" db="EMBL/GenBank/DDBJ databases">
        <title>Nocardioides sp. CBS4Y-1, whole genome shotgun sequence.</title>
        <authorList>
            <person name="Tuo L."/>
        </authorList>
    </citation>
    <scope>NUCLEOTIDE SEQUENCE</scope>
    <source>
        <strain evidence="1">CBS4Y-1</strain>
    </source>
</reference>
<dbReference type="Proteomes" id="UP000656804">
    <property type="component" value="Unassembled WGS sequence"/>
</dbReference>
<organism evidence="1 2">
    <name type="scientific">Nocardioides acrostichi</name>
    <dbReference type="NCBI Taxonomy" id="2784339"/>
    <lineage>
        <taxon>Bacteria</taxon>
        <taxon>Bacillati</taxon>
        <taxon>Actinomycetota</taxon>
        <taxon>Actinomycetes</taxon>
        <taxon>Propionibacteriales</taxon>
        <taxon>Nocardioidaceae</taxon>
        <taxon>Nocardioides</taxon>
    </lineage>
</organism>